<dbReference type="Proteomes" id="UP000299102">
    <property type="component" value="Unassembled WGS sequence"/>
</dbReference>
<evidence type="ECO:0000256" key="1">
    <source>
        <dbReference type="SAM" id="MobiDB-lite"/>
    </source>
</evidence>
<protein>
    <submittedName>
        <fullName evidence="2">Uncharacterized protein</fullName>
    </submittedName>
</protein>
<feature type="region of interest" description="Disordered" evidence="1">
    <location>
        <begin position="11"/>
        <end position="47"/>
    </location>
</feature>
<dbReference type="AlphaFoldDB" id="A0A4C1Y1D0"/>
<comment type="caution">
    <text evidence="2">The sequence shown here is derived from an EMBL/GenBank/DDBJ whole genome shotgun (WGS) entry which is preliminary data.</text>
</comment>
<proteinExistence type="predicted"/>
<sequence>MYRIIEYSRCRPSSPSFQPSEDFLQAQPTSMRYGSGPPAADDDRERDRLVQPEGDRATLRRPVDDDDVFTTRELFFDNDCRCGIYRRPRGDDARNACETYLTYIVRWPLALLGDSAARPWGDGPPTRPVPDGSRVRDGHVTARPPPNAEISQQDSTVITIDHALDRDPTLNSNPIPSLDFNSGLDLGADFHQIILEERTL</sequence>
<feature type="region of interest" description="Disordered" evidence="1">
    <location>
        <begin position="118"/>
        <end position="155"/>
    </location>
</feature>
<evidence type="ECO:0000313" key="3">
    <source>
        <dbReference type="Proteomes" id="UP000299102"/>
    </source>
</evidence>
<accession>A0A4C1Y1D0</accession>
<gene>
    <name evidence="2" type="ORF">EVAR_99045_1</name>
</gene>
<organism evidence="2 3">
    <name type="scientific">Eumeta variegata</name>
    <name type="common">Bagworm moth</name>
    <name type="synonym">Eumeta japonica</name>
    <dbReference type="NCBI Taxonomy" id="151549"/>
    <lineage>
        <taxon>Eukaryota</taxon>
        <taxon>Metazoa</taxon>
        <taxon>Ecdysozoa</taxon>
        <taxon>Arthropoda</taxon>
        <taxon>Hexapoda</taxon>
        <taxon>Insecta</taxon>
        <taxon>Pterygota</taxon>
        <taxon>Neoptera</taxon>
        <taxon>Endopterygota</taxon>
        <taxon>Lepidoptera</taxon>
        <taxon>Glossata</taxon>
        <taxon>Ditrysia</taxon>
        <taxon>Tineoidea</taxon>
        <taxon>Psychidae</taxon>
        <taxon>Oiketicinae</taxon>
        <taxon>Eumeta</taxon>
    </lineage>
</organism>
<name>A0A4C1Y1D0_EUMVA</name>
<evidence type="ECO:0000313" key="2">
    <source>
        <dbReference type="EMBL" id="GBP68369.1"/>
    </source>
</evidence>
<reference evidence="2 3" key="1">
    <citation type="journal article" date="2019" name="Commun. Biol.">
        <title>The bagworm genome reveals a unique fibroin gene that provides high tensile strength.</title>
        <authorList>
            <person name="Kono N."/>
            <person name="Nakamura H."/>
            <person name="Ohtoshi R."/>
            <person name="Tomita M."/>
            <person name="Numata K."/>
            <person name="Arakawa K."/>
        </authorList>
    </citation>
    <scope>NUCLEOTIDE SEQUENCE [LARGE SCALE GENOMIC DNA]</scope>
</reference>
<dbReference type="EMBL" id="BGZK01001009">
    <property type="protein sequence ID" value="GBP68369.1"/>
    <property type="molecule type" value="Genomic_DNA"/>
</dbReference>
<keyword evidence="3" id="KW-1185">Reference proteome</keyword>